<name>A0A1V2K6S6_PSECE</name>
<dbReference type="Proteomes" id="UP000189295">
    <property type="component" value="Unassembled WGS sequence"/>
</dbReference>
<dbReference type="OrthoDB" id="9928533at2"/>
<dbReference type="AlphaFoldDB" id="A0A1V2K6S6"/>
<reference evidence="1 2" key="1">
    <citation type="submission" date="2016-10" db="EMBL/GenBank/DDBJ databases">
        <title>Pseudomonas lactis sp. nov. and Pseudomonas paralactis sp. nov., isolated from bovine raw milk.</title>
        <authorList>
            <person name="Von Neubeck M."/>
            <person name="Huptas C."/>
            <person name="Glueck C."/>
            <person name="Krewinkel M."/>
            <person name="Stoeckel M."/>
            <person name="Stressler T."/>
            <person name="Fischer L."/>
            <person name="Hinrichs J."/>
            <person name="Scherer S."/>
            <person name="Wenning M."/>
        </authorList>
    </citation>
    <scope>NUCLEOTIDE SEQUENCE [LARGE SCALE GENOMIC DNA]</scope>
    <source>
        <strain evidence="1 2">DSM 17516</strain>
    </source>
</reference>
<dbReference type="EMBL" id="MNPW01000008">
    <property type="protein sequence ID" value="ONH52786.1"/>
    <property type="molecule type" value="Genomic_DNA"/>
</dbReference>
<comment type="caution">
    <text evidence="1">The sequence shown here is derived from an EMBL/GenBank/DDBJ whole genome shotgun (WGS) entry which is preliminary data.</text>
</comment>
<evidence type="ECO:0000313" key="1">
    <source>
        <dbReference type="EMBL" id="ONH52786.1"/>
    </source>
</evidence>
<sequence length="99" mass="10781">MSTDKSVSEAGVTYWFITTPAVIKNGLPCSRMIHPFATAEEAENGAELLNARFPDSKKAYVGQLTYQGERSAEDMEQAFRVARGDLADQLAGPDPRSCP</sequence>
<gene>
    <name evidence="1" type="ORF">BLL36_18090</name>
</gene>
<protein>
    <submittedName>
        <fullName evidence="1">Uncharacterized protein</fullName>
    </submittedName>
</protein>
<proteinExistence type="predicted"/>
<accession>A0A1V2K6S6</accession>
<evidence type="ECO:0000313" key="2">
    <source>
        <dbReference type="Proteomes" id="UP000189295"/>
    </source>
</evidence>
<dbReference type="RefSeq" id="WP_076952776.1">
    <property type="nucleotide sequence ID" value="NZ_MNPW01000008.1"/>
</dbReference>
<organism evidence="1 2">
    <name type="scientific">Pseudomonas cedrina subsp. cedrina</name>
    <dbReference type="NCBI Taxonomy" id="76762"/>
    <lineage>
        <taxon>Bacteria</taxon>
        <taxon>Pseudomonadati</taxon>
        <taxon>Pseudomonadota</taxon>
        <taxon>Gammaproteobacteria</taxon>
        <taxon>Pseudomonadales</taxon>
        <taxon>Pseudomonadaceae</taxon>
        <taxon>Pseudomonas</taxon>
    </lineage>
</organism>